<feature type="domain" description="DUF7847" evidence="2">
    <location>
        <begin position="1"/>
        <end position="278"/>
    </location>
</feature>
<keyword evidence="1" id="KW-0812">Transmembrane</keyword>
<evidence type="ECO:0000313" key="3">
    <source>
        <dbReference type="EMBL" id="MFC7203860.1"/>
    </source>
</evidence>
<evidence type="ECO:0000256" key="1">
    <source>
        <dbReference type="SAM" id="Phobius"/>
    </source>
</evidence>
<proteinExistence type="predicted"/>
<keyword evidence="1" id="KW-1133">Transmembrane helix</keyword>
<dbReference type="Proteomes" id="UP001596481">
    <property type="component" value="Unassembled WGS sequence"/>
</dbReference>
<reference evidence="3 4" key="1">
    <citation type="journal article" date="2019" name="Int. J. Syst. Evol. Microbiol.">
        <title>The Global Catalogue of Microorganisms (GCM) 10K type strain sequencing project: providing services to taxonomists for standard genome sequencing and annotation.</title>
        <authorList>
            <consortium name="The Broad Institute Genomics Platform"/>
            <consortium name="The Broad Institute Genome Sequencing Center for Infectious Disease"/>
            <person name="Wu L."/>
            <person name="Ma J."/>
        </authorList>
    </citation>
    <scope>NUCLEOTIDE SEQUENCE [LARGE SCALE GENOMIC DNA]</scope>
    <source>
        <strain evidence="3 4">DSM 29988</strain>
    </source>
</reference>
<feature type="transmembrane region" description="Helical" evidence="1">
    <location>
        <begin position="253"/>
        <end position="275"/>
    </location>
</feature>
<dbReference type="InterPro" id="IPR057169">
    <property type="entry name" value="DUF7847"/>
</dbReference>
<dbReference type="EMBL" id="JBHTAA010000005">
    <property type="protein sequence ID" value="MFC7203860.1"/>
    <property type="molecule type" value="Genomic_DNA"/>
</dbReference>
<feature type="transmembrane region" description="Helical" evidence="1">
    <location>
        <begin position="101"/>
        <end position="127"/>
    </location>
</feature>
<keyword evidence="4" id="KW-1185">Reference proteome</keyword>
<dbReference type="RefSeq" id="WP_390223194.1">
    <property type="nucleotide sequence ID" value="NZ_JBHTAA010000005.1"/>
</dbReference>
<name>A0ABD5ZFX1_9EURY</name>
<evidence type="ECO:0000259" key="2">
    <source>
        <dbReference type="Pfam" id="PF25231"/>
    </source>
</evidence>
<feature type="transmembrane region" description="Helical" evidence="1">
    <location>
        <begin position="48"/>
        <end position="68"/>
    </location>
</feature>
<feature type="transmembrane region" description="Helical" evidence="1">
    <location>
        <begin position="193"/>
        <end position="216"/>
    </location>
</feature>
<protein>
    <recommendedName>
        <fullName evidence="2">DUF7847 domain-containing protein</fullName>
    </recommendedName>
</protein>
<feature type="transmembrane region" description="Helical" evidence="1">
    <location>
        <begin position="20"/>
        <end position="41"/>
    </location>
</feature>
<evidence type="ECO:0000313" key="4">
    <source>
        <dbReference type="Proteomes" id="UP001596481"/>
    </source>
</evidence>
<dbReference type="AlphaFoldDB" id="A0ABD5ZFX1"/>
<organism evidence="3 4">
    <name type="scientific">Haloferax namakaokahaiae</name>
    <dbReference type="NCBI Taxonomy" id="1748331"/>
    <lineage>
        <taxon>Archaea</taxon>
        <taxon>Methanobacteriati</taxon>
        <taxon>Methanobacteriota</taxon>
        <taxon>Stenosarchaea group</taxon>
        <taxon>Halobacteria</taxon>
        <taxon>Halobacteriales</taxon>
        <taxon>Haloferacaceae</taxon>
        <taxon>Haloferax</taxon>
    </lineage>
</organism>
<feature type="transmembrane region" description="Helical" evidence="1">
    <location>
        <begin position="139"/>
        <end position="160"/>
    </location>
</feature>
<accession>A0ABD5ZFX1</accession>
<keyword evidence="1" id="KW-0472">Membrane</keyword>
<gene>
    <name evidence="3" type="ORF">ACFQJC_10055</name>
</gene>
<dbReference type="Pfam" id="PF25231">
    <property type="entry name" value="DUF7847"/>
    <property type="match status" value="1"/>
</dbReference>
<comment type="caution">
    <text evidence="3">The sequence shown here is derived from an EMBL/GenBank/DDBJ whole genome shotgun (WGS) entry which is preliminary data.</text>
</comment>
<sequence length="297" mass="30571">MAAISSLFTALSALRRNPVIFLGGLISGLVTLPQLATQLAAIPLVPNALQILTFFITPFVAAGIYGMAQESLSNQETSFSTFTAVGREKYVPLLLANLVNFGIYVAFLIVFGIVAIAAAASIGIGALAGGGDFALGTGAIIALGIVVLLGLAFVVVQFLIQFFPVAVVVDDAGAIEAFGDSYRLVRANIVSTLGYSIITFVAALVVATPVTGFVIFRTFQNIQDVQSAQAGGGAVPNAAAGLGLSLVEVLSLSAISLALTMLLVAFTSTYAVSFYQAHAAPNFGPDIDGDSVIPEFE</sequence>